<evidence type="ECO:0000256" key="3">
    <source>
        <dbReference type="ARBA" id="ARBA00022679"/>
    </source>
</evidence>
<evidence type="ECO:0000313" key="5">
    <source>
        <dbReference type="EMBL" id="CAD7635078.1"/>
    </source>
</evidence>
<keyword evidence="6" id="KW-1185">Reference proteome</keyword>
<keyword evidence="2" id="KW-0637">Prenyltransferase</keyword>
<dbReference type="InterPro" id="IPR002088">
    <property type="entry name" value="Prenyl_trans_a"/>
</dbReference>
<sequence length="313" mass="36855">MPEKKSKCETKSDGIEDKCVDSETNCPTNSVQINALNHESRRSAFSPYRPSTVLTNLQRGNIQTQTPTNWPERSIHQLFVKTVDGYYHVIREMRLEFDIICIEDSVCNKSPVVHVEHRLGLESWCVRHLYHYTYHKFLDSRIANRIGDDSINEWTRALLLINGDLSTAWSARKELIEKGYLKVLSELKFSEVILTRKPKSGDNFSHREWLLKYLMKSETISDELITNELRVTLEAASRYNRNYHSWSHRIWIIKNLFNNSYEKLNCDLVITKCWLETHVSDYSCYQFRQFLFTYIHKNFIPTIDDNSDSVSNQ</sequence>
<evidence type="ECO:0008006" key="7">
    <source>
        <dbReference type="Google" id="ProtNLM"/>
    </source>
</evidence>
<organism evidence="5">
    <name type="scientific">Medioppia subpectinata</name>
    <dbReference type="NCBI Taxonomy" id="1979941"/>
    <lineage>
        <taxon>Eukaryota</taxon>
        <taxon>Metazoa</taxon>
        <taxon>Ecdysozoa</taxon>
        <taxon>Arthropoda</taxon>
        <taxon>Chelicerata</taxon>
        <taxon>Arachnida</taxon>
        <taxon>Acari</taxon>
        <taxon>Acariformes</taxon>
        <taxon>Sarcoptiformes</taxon>
        <taxon>Oribatida</taxon>
        <taxon>Brachypylina</taxon>
        <taxon>Oppioidea</taxon>
        <taxon>Oppiidae</taxon>
        <taxon>Medioppia</taxon>
    </lineage>
</organism>
<feature type="non-terminal residue" evidence="5">
    <location>
        <position position="313"/>
    </location>
</feature>
<gene>
    <name evidence="5" type="ORF">OSB1V03_LOCUS15470</name>
</gene>
<accession>A0A7R9Q855</accession>
<dbReference type="GO" id="GO:0005737">
    <property type="term" value="C:cytoplasm"/>
    <property type="evidence" value="ECO:0007669"/>
    <property type="project" value="TreeGrafter"/>
</dbReference>
<dbReference type="AlphaFoldDB" id="A0A7R9Q855"/>
<evidence type="ECO:0000313" key="6">
    <source>
        <dbReference type="Proteomes" id="UP000759131"/>
    </source>
</evidence>
<evidence type="ECO:0000256" key="2">
    <source>
        <dbReference type="ARBA" id="ARBA00022602"/>
    </source>
</evidence>
<keyword evidence="4" id="KW-0677">Repeat</keyword>
<dbReference type="SUPFAM" id="SSF48439">
    <property type="entry name" value="Protein prenylyltransferase"/>
    <property type="match status" value="1"/>
</dbReference>
<dbReference type="EMBL" id="OC870559">
    <property type="protein sequence ID" value="CAD7635078.1"/>
    <property type="molecule type" value="Genomic_DNA"/>
</dbReference>
<dbReference type="Gene3D" id="1.25.40.120">
    <property type="entry name" value="Protein prenylyltransferase"/>
    <property type="match status" value="1"/>
</dbReference>
<reference evidence="5" key="1">
    <citation type="submission" date="2020-11" db="EMBL/GenBank/DDBJ databases">
        <authorList>
            <person name="Tran Van P."/>
        </authorList>
    </citation>
    <scope>NUCLEOTIDE SEQUENCE</scope>
</reference>
<evidence type="ECO:0000256" key="1">
    <source>
        <dbReference type="ARBA" id="ARBA00006734"/>
    </source>
</evidence>
<dbReference type="EMBL" id="CAJPIZ010015984">
    <property type="protein sequence ID" value="CAG2115508.1"/>
    <property type="molecule type" value="Genomic_DNA"/>
</dbReference>
<dbReference type="PANTHER" id="PTHR11129:SF3">
    <property type="entry name" value="PROTEIN PRENYLTRANSFERASE ALPHA SUBUNIT REPEAT-CONTAINING PROTEIN 1"/>
    <property type="match status" value="1"/>
</dbReference>
<proteinExistence type="inferred from homology"/>
<dbReference type="PANTHER" id="PTHR11129">
    <property type="entry name" value="PROTEIN FARNESYLTRANSFERASE ALPHA SUBUNIT/RAB GERANYLGERANYL TRANSFERASE ALPHA SUBUNIT"/>
    <property type="match status" value="1"/>
</dbReference>
<dbReference type="GO" id="GO:0008318">
    <property type="term" value="F:protein prenyltransferase activity"/>
    <property type="evidence" value="ECO:0007669"/>
    <property type="project" value="InterPro"/>
</dbReference>
<dbReference type="PROSITE" id="PS51147">
    <property type="entry name" value="PFTA"/>
    <property type="match status" value="1"/>
</dbReference>
<dbReference type="OrthoDB" id="5358702at2759"/>
<dbReference type="Proteomes" id="UP000759131">
    <property type="component" value="Unassembled WGS sequence"/>
</dbReference>
<dbReference type="Pfam" id="PF01239">
    <property type="entry name" value="PPTA"/>
    <property type="match status" value="2"/>
</dbReference>
<evidence type="ECO:0000256" key="4">
    <source>
        <dbReference type="ARBA" id="ARBA00022737"/>
    </source>
</evidence>
<name>A0A7R9Q855_9ACAR</name>
<protein>
    <recommendedName>
        <fullName evidence="7">Protein prenyltransferase alpha subunit</fullName>
    </recommendedName>
</protein>
<keyword evidence="3" id="KW-0808">Transferase</keyword>
<comment type="similarity">
    <text evidence="1">Belongs to the protein prenyltransferase subunit alpha family.</text>
</comment>